<keyword evidence="3 7" id="KW-0812">Transmembrane</keyword>
<feature type="transmembrane region" description="Helical" evidence="7">
    <location>
        <begin position="178"/>
        <end position="199"/>
    </location>
</feature>
<gene>
    <name evidence="8" type="ORF">PSQ19_12420</name>
</gene>
<evidence type="ECO:0000256" key="1">
    <source>
        <dbReference type="ARBA" id="ARBA00004651"/>
    </source>
</evidence>
<feature type="transmembrane region" description="Helical" evidence="7">
    <location>
        <begin position="136"/>
        <end position="155"/>
    </location>
</feature>
<feature type="transmembrane region" description="Helical" evidence="7">
    <location>
        <begin position="21"/>
        <end position="39"/>
    </location>
</feature>
<evidence type="ECO:0000256" key="7">
    <source>
        <dbReference type="SAM" id="Phobius"/>
    </source>
</evidence>
<dbReference type="PANTHER" id="PTHR32196">
    <property type="entry name" value="ABC TRANSPORTER PERMEASE PROTEIN YPHD-RELATED-RELATED"/>
    <property type="match status" value="1"/>
</dbReference>
<feature type="transmembrane region" description="Helical" evidence="7">
    <location>
        <begin position="103"/>
        <end position="124"/>
    </location>
</feature>
<name>A0ABY7YJV4_9HYPH</name>
<keyword evidence="5 7" id="KW-0472">Membrane</keyword>
<evidence type="ECO:0000313" key="8">
    <source>
        <dbReference type="EMBL" id="WDR01580.1"/>
    </source>
</evidence>
<keyword evidence="4 7" id="KW-1133">Transmembrane helix</keyword>
<sequence>MTNTGSKERMGAVSAPFKLSVFGPLIALALLLILGASLNGNFLSVGNMMNVVARAAPIGIIAIGATFVITSGGLDLSVGSMAAFVAGLMIIIMNALVPSLGTGWLVVIIGMLSGLAIGAAAGSANGLLITAGRIEPFIVTLGALGIFRALITFLADGGTLNLNFQVADIYAPVYSGDILGVPVPIIVFAVIAIGAEIILRRTRFGRHAAAIGSSEQVARYSAIDVERVRLMTYVLQGMLVGVATMLYVPRFGSANSPTAVLWEPSGDCRSDHRGHDAQGWLWPRLGHGSRCYHFGVDRKYSQSSKPDQPLSQPGISGRHHHRGGAATKIKTGGELATSQATPHQEAYSGGLQSCHYSRPLHWP</sequence>
<comment type="subcellular location">
    <subcellularLocation>
        <location evidence="1">Cell membrane</location>
        <topology evidence="1">Multi-pass membrane protein</topology>
    </subcellularLocation>
</comment>
<keyword evidence="9" id="KW-1185">Reference proteome</keyword>
<organism evidence="8 9">
    <name type="scientific">Devosia algicola</name>
    <dbReference type="NCBI Taxonomy" id="3026418"/>
    <lineage>
        <taxon>Bacteria</taxon>
        <taxon>Pseudomonadati</taxon>
        <taxon>Pseudomonadota</taxon>
        <taxon>Alphaproteobacteria</taxon>
        <taxon>Hyphomicrobiales</taxon>
        <taxon>Devosiaceae</taxon>
        <taxon>Devosia</taxon>
    </lineage>
</organism>
<evidence type="ECO:0000256" key="3">
    <source>
        <dbReference type="ARBA" id="ARBA00022692"/>
    </source>
</evidence>
<keyword evidence="2" id="KW-1003">Cell membrane</keyword>
<dbReference type="EMBL" id="CP118246">
    <property type="protein sequence ID" value="WDR01580.1"/>
    <property type="molecule type" value="Genomic_DNA"/>
</dbReference>
<feature type="compositionally biased region" description="Polar residues" evidence="6">
    <location>
        <begin position="301"/>
        <end position="314"/>
    </location>
</feature>
<feature type="transmembrane region" description="Helical" evidence="7">
    <location>
        <begin position="76"/>
        <end position="97"/>
    </location>
</feature>
<feature type="region of interest" description="Disordered" evidence="6">
    <location>
        <begin position="300"/>
        <end position="325"/>
    </location>
</feature>
<proteinExistence type="predicted"/>
<evidence type="ECO:0000256" key="6">
    <source>
        <dbReference type="SAM" id="MobiDB-lite"/>
    </source>
</evidence>
<reference evidence="8 9" key="1">
    <citation type="submission" date="2023-02" db="EMBL/GenBank/DDBJ databases">
        <title>Devosia algicola sp. nov., isolated from the phycosphere of marine algae.</title>
        <authorList>
            <person name="Kim J.M."/>
            <person name="Lee J.K."/>
            <person name="Choi B.J."/>
            <person name="Bayburt H."/>
            <person name="Jeon C.O."/>
        </authorList>
    </citation>
    <scope>NUCLEOTIDE SEQUENCE [LARGE SCALE GENOMIC DNA]</scope>
    <source>
        <strain evidence="8 9">G20-9</strain>
    </source>
</reference>
<dbReference type="Pfam" id="PF02653">
    <property type="entry name" value="BPD_transp_2"/>
    <property type="match status" value="1"/>
</dbReference>
<feature type="transmembrane region" description="Helical" evidence="7">
    <location>
        <begin position="51"/>
        <end position="69"/>
    </location>
</feature>
<evidence type="ECO:0000313" key="9">
    <source>
        <dbReference type="Proteomes" id="UP001220530"/>
    </source>
</evidence>
<dbReference type="CDD" id="cd06579">
    <property type="entry name" value="TM_PBP1_transp_AraH_like"/>
    <property type="match status" value="1"/>
</dbReference>
<dbReference type="Proteomes" id="UP001220530">
    <property type="component" value="Chromosome"/>
</dbReference>
<protein>
    <submittedName>
        <fullName evidence="8">ABC transporter permease</fullName>
    </submittedName>
</protein>
<evidence type="ECO:0000256" key="2">
    <source>
        <dbReference type="ARBA" id="ARBA00022475"/>
    </source>
</evidence>
<accession>A0ABY7YJV4</accession>
<dbReference type="InterPro" id="IPR001851">
    <property type="entry name" value="ABC_transp_permease"/>
</dbReference>
<evidence type="ECO:0000256" key="4">
    <source>
        <dbReference type="ARBA" id="ARBA00022989"/>
    </source>
</evidence>
<evidence type="ECO:0000256" key="5">
    <source>
        <dbReference type="ARBA" id="ARBA00023136"/>
    </source>
</evidence>
<dbReference type="PANTHER" id="PTHR32196:SF72">
    <property type="entry name" value="RIBOSE IMPORT PERMEASE PROTEIN RBSC"/>
    <property type="match status" value="1"/>
</dbReference>